<gene>
    <name evidence="1" type="ORF">P4I72_08495</name>
</gene>
<protein>
    <submittedName>
        <fullName evidence="1">YheC/YheD family protein</fullName>
    </submittedName>
</protein>
<keyword evidence="2" id="KW-1185">Reference proteome</keyword>
<dbReference type="Gene3D" id="3.30.470.20">
    <property type="entry name" value="ATP-grasp fold, B domain"/>
    <property type="match status" value="1"/>
</dbReference>
<name>A0ABU6FZL9_9BACL</name>
<dbReference type="SUPFAM" id="SSF56059">
    <property type="entry name" value="Glutathione synthetase ATP-binding domain-like"/>
    <property type="match status" value="1"/>
</dbReference>
<dbReference type="Pfam" id="PF14398">
    <property type="entry name" value="ATPgrasp_YheCD"/>
    <property type="match status" value="1"/>
</dbReference>
<comment type="caution">
    <text evidence="1">The sequence shown here is derived from an EMBL/GenBank/DDBJ whole genome shotgun (WGS) entry which is preliminary data.</text>
</comment>
<dbReference type="Proteomes" id="UP001338137">
    <property type="component" value="Unassembled WGS sequence"/>
</dbReference>
<dbReference type="RefSeq" id="WP_326071536.1">
    <property type="nucleotide sequence ID" value="NZ_JARLKY010000018.1"/>
</dbReference>
<dbReference type="InterPro" id="IPR026838">
    <property type="entry name" value="YheC/D"/>
</dbReference>
<evidence type="ECO:0000313" key="1">
    <source>
        <dbReference type="EMBL" id="MEC0227160.1"/>
    </source>
</evidence>
<organism evidence="1 2">
    <name type="scientific">Paenibacillus alba</name>
    <dbReference type="NCBI Taxonomy" id="1197127"/>
    <lineage>
        <taxon>Bacteria</taxon>
        <taxon>Bacillati</taxon>
        <taxon>Bacillota</taxon>
        <taxon>Bacilli</taxon>
        <taxon>Bacillales</taxon>
        <taxon>Paenibacillaceae</taxon>
        <taxon>Paenibacillus</taxon>
    </lineage>
</organism>
<accession>A0ABU6FZL9</accession>
<proteinExistence type="predicted"/>
<evidence type="ECO:0000313" key="2">
    <source>
        <dbReference type="Proteomes" id="UP001338137"/>
    </source>
</evidence>
<sequence>MKRTASVQFFCHFIWTRRTATAYSDKGDPIGEGDNVRNVVGILLDRKTYLGIPSQQTGYERIDLYNKAAKKLGMTPFYMCLSQISGKSSLGFLYENNKYRLVRLSLPKVTHNRAMSLTSYLKKKLSDLSRTSKVFNEQNRYDKLHIYKLLETQESVKAYLPLSMAYSPKRLVKAMSHYSSLFIKPTNSSIGKGVIQLTREDDENWQLCWSNKKPAVVSEKKAIAIICEKVGSQKYMIQRAIALATDRGRPYDLRVSVQRGDEGKWQVNGIAGKVAAAGRHVTNLAKGGEARHCEDLFRSSGFDPAQMKKSIEQTSLLIVESLARRIPQVADVGLDIGVDDQGRIGLIEVNCRDQRYEFKELKMNESFYKTYETPMKYAKYLMKK</sequence>
<dbReference type="EMBL" id="JARLKY010000018">
    <property type="protein sequence ID" value="MEC0227160.1"/>
    <property type="molecule type" value="Genomic_DNA"/>
</dbReference>
<reference evidence="1 2" key="1">
    <citation type="submission" date="2023-03" db="EMBL/GenBank/DDBJ databases">
        <title>Bacillus Genome Sequencing.</title>
        <authorList>
            <person name="Dunlap C."/>
        </authorList>
    </citation>
    <scope>NUCLEOTIDE SEQUENCE [LARGE SCALE GENOMIC DNA]</scope>
    <source>
        <strain evidence="1 2">BD-533</strain>
    </source>
</reference>